<organism evidence="1 2">
    <name type="scientific">Clostridium omnivorum</name>
    <dbReference type="NCBI Taxonomy" id="1604902"/>
    <lineage>
        <taxon>Bacteria</taxon>
        <taxon>Bacillati</taxon>
        <taxon>Bacillota</taxon>
        <taxon>Clostridia</taxon>
        <taxon>Eubacteriales</taxon>
        <taxon>Clostridiaceae</taxon>
        <taxon>Clostridium</taxon>
    </lineage>
</organism>
<name>A0ABQ5NBY8_9CLOT</name>
<accession>A0ABQ5NBY8</accession>
<sequence>MINYCGFYKTASKNRLDFNQKQGMSLESLANKNDRDCIKCSKSYGYEAISNVSYMSRLKEISESQLIGNK</sequence>
<comment type="caution">
    <text evidence="1">The sequence shown here is derived from an EMBL/GenBank/DDBJ whole genome shotgun (WGS) entry which is preliminary data.</text>
</comment>
<evidence type="ECO:0000313" key="1">
    <source>
        <dbReference type="EMBL" id="GLC32748.1"/>
    </source>
</evidence>
<dbReference type="EMBL" id="BRXR01000001">
    <property type="protein sequence ID" value="GLC32748.1"/>
    <property type="molecule type" value="Genomic_DNA"/>
</dbReference>
<reference evidence="1 2" key="1">
    <citation type="journal article" date="2024" name="Int. J. Syst. Evol. Microbiol.">
        <title>Clostridium omnivorum sp. nov., isolated from anoxic soil under the treatment of reductive soil disinfestation.</title>
        <authorList>
            <person name="Ueki A."/>
            <person name="Tonouchi A."/>
            <person name="Kaku N."/>
            <person name="Honma S."/>
            <person name="Ueki K."/>
        </authorList>
    </citation>
    <scope>NUCLEOTIDE SEQUENCE [LARGE SCALE GENOMIC DNA]</scope>
    <source>
        <strain evidence="1 2">E14</strain>
    </source>
</reference>
<dbReference type="RefSeq" id="WP_264852056.1">
    <property type="nucleotide sequence ID" value="NZ_BRXR01000001.1"/>
</dbReference>
<evidence type="ECO:0000313" key="2">
    <source>
        <dbReference type="Proteomes" id="UP001208567"/>
    </source>
</evidence>
<gene>
    <name evidence="1" type="ORF">bsdE14_41580</name>
</gene>
<dbReference type="Proteomes" id="UP001208567">
    <property type="component" value="Unassembled WGS sequence"/>
</dbReference>
<proteinExistence type="predicted"/>
<keyword evidence="2" id="KW-1185">Reference proteome</keyword>
<protein>
    <submittedName>
        <fullName evidence="1">Uncharacterized protein</fullName>
    </submittedName>
</protein>